<keyword evidence="2" id="KW-1185">Reference proteome</keyword>
<dbReference type="GO" id="GO:0004222">
    <property type="term" value="F:metalloendopeptidase activity"/>
    <property type="evidence" value="ECO:0007669"/>
    <property type="project" value="InterPro"/>
</dbReference>
<name>A0A1X6PBL6_PORUM</name>
<evidence type="ECO:0000313" key="2">
    <source>
        <dbReference type="Proteomes" id="UP000218209"/>
    </source>
</evidence>
<organism evidence="1 2">
    <name type="scientific">Porphyra umbilicalis</name>
    <name type="common">Purple laver</name>
    <name type="synonym">Red alga</name>
    <dbReference type="NCBI Taxonomy" id="2786"/>
    <lineage>
        <taxon>Eukaryota</taxon>
        <taxon>Rhodophyta</taxon>
        <taxon>Bangiophyceae</taxon>
        <taxon>Bangiales</taxon>
        <taxon>Bangiaceae</taxon>
        <taxon>Porphyra</taxon>
    </lineage>
</organism>
<dbReference type="EMBL" id="KV918821">
    <property type="protein sequence ID" value="OSX78115.1"/>
    <property type="molecule type" value="Genomic_DNA"/>
</dbReference>
<dbReference type="Gene3D" id="1.20.58.760">
    <property type="entry name" value="Peptidase M41"/>
    <property type="match status" value="1"/>
</dbReference>
<reference evidence="1 2" key="1">
    <citation type="submission" date="2017-03" db="EMBL/GenBank/DDBJ databases">
        <title>WGS assembly of Porphyra umbilicalis.</title>
        <authorList>
            <person name="Brawley S.H."/>
            <person name="Blouin N.A."/>
            <person name="Ficko-Blean E."/>
            <person name="Wheeler G.L."/>
            <person name="Lohr M."/>
            <person name="Goodson H.V."/>
            <person name="Jenkins J.W."/>
            <person name="Blaby-Haas C.E."/>
            <person name="Helliwell K.E."/>
            <person name="Chan C."/>
            <person name="Marriage T."/>
            <person name="Bhattacharya D."/>
            <person name="Klein A.S."/>
            <person name="Badis Y."/>
            <person name="Brodie J."/>
            <person name="Cao Y."/>
            <person name="Collen J."/>
            <person name="Dittami S.M."/>
            <person name="Gachon C.M."/>
            <person name="Green B.R."/>
            <person name="Karpowicz S."/>
            <person name="Kim J.W."/>
            <person name="Kudahl U."/>
            <person name="Lin S."/>
            <person name="Michel G."/>
            <person name="Mittag M."/>
            <person name="Olson B.J."/>
            <person name="Pangilinan J."/>
            <person name="Peng Y."/>
            <person name="Qiu H."/>
            <person name="Shu S."/>
            <person name="Singer J.T."/>
            <person name="Smith A.G."/>
            <person name="Sprecher B.N."/>
            <person name="Wagner V."/>
            <person name="Wang W."/>
            <person name="Wang Z.-Y."/>
            <person name="Yan J."/>
            <person name="Yarish C."/>
            <person name="Zoeuner-Riek S."/>
            <person name="Zhuang Y."/>
            <person name="Zou Y."/>
            <person name="Lindquist E.A."/>
            <person name="Grimwood J."/>
            <person name="Barry K."/>
            <person name="Rokhsar D.S."/>
            <person name="Schmutz J."/>
            <person name="Stiller J.W."/>
            <person name="Grossman A.R."/>
            <person name="Prochnik S.E."/>
        </authorList>
    </citation>
    <scope>NUCLEOTIDE SEQUENCE [LARGE SCALE GENOMIC DNA]</scope>
    <source>
        <strain evidence="1">4086291</strain>
    </source>
</reference>
<dbReference type="SUPFAM" id="SSF140990">
    <property type="entry name" value="FtsH protease domain-like"/>
    <property type="match status" value="1"/>
</dbReference>
<dbReference type="GO" id="GO:0004176">
    <property type="term" value="F:ATP-dependent peptidase activity"/>
    <property type="evidence" value="ECO:0007669"/>
    <property type="project" value="InterPro"/>
</dbReference>
<dbReference type="InterPro" id="IPR037219">
    <property type="entry name" value="Peptidase_M41-like"/>
</dbReference>
<dbReference type="GO" id="GO:0006508">
    <property type="term" value="P:proteolysis"/>
    <property type="evidence" value="ECO:0007669"/>
    <property type="project" value="InterPro"/>
</dbReference>
<dbReference type="GO" id="GO:0005524">
    <property type="term" value="F:ATP binding"/>
    <property type="evidence" value="ECO:0007669"/>
    <property type="project" value="InterPro"/>
</dbReference>
<dbReference type="Proteomes" id="UP000218209">
    <property type="component" value="Unassembled WGS sequence"/>
</dbReference>
<gene>
    <name evidence="1" type="ORF">BU14_0121s0043</name>
</gene>
<dbReference type="OrthoDB" id="5562at2759"/>
<protein>
    <recommendedName>
        <fullName evidence="3">Peptidase M41 domain-containing protein</fullName>
    </recommendedName>
</protein>
<dbReference type="AlphaFoldDB" id="A0A1X6PBL6"/>
<accession>A0A1X6PBL6</accession>
<dbReference type="PANTHER" id="PTHR33471">
    <property type="entry name" value="ATP-DEPENDENT ZINC METALLOPROTEASE-RELATED"/>
    <property type="match status" value="1"/>
</dbReference>
<evidence type="ECO:0008006" key="3">
    <source>
        <dbReference type="Google" id="ProtNLM"/>
    </source>
</evidence>
<dbReference type="PANTHER" id="PTHR33471:SF7">
    <property type="entry name" value="ATP-DEPENDENT ZINC METALLOPROTEASE-RELATED"/>
    <property type="match status" value="1"/>
</dbReference>
<proteinExistence type="predicted"/>
<evidence type="ECO:0000313" key="1">
    <source>
        <dbReference type="EMBL" id="OSX78115.1"/>
    </source>
</evidence>
<sequence>MGAAFGRGVAIPRRTSVGLYELERLGVEPSRLLGSTNSPASADGPPGNEAPFAAAIGAMVAATLLPPLFGASAEGPVALAVGGGLVAWATDALAFNSAGSDALAGLSTDGRRVAAHEAGHFLVAYLLGVRVARVAMTRAAAKAAGMPAVGVDVALGVRTDLWTLSAVACAGMAGEWAAYGTAEGGRADLVELGSRLRRAGIRGGAGGEVKGYTRWGLLQAVSLLDAQREAFEELRTALAGGADVATCVAAVERHLDWGALEGAEVPPPVGA</sequence>